<feature type="region of interest" description="Disordered" evidence="1">
    <location>
        <begin position="340"/>
        <end position="360"/>
    </location>
</feature>
<feature type="non-terminal residue" evidence="2">
    <location>
        <position position="360"/>
    </location>
</feature>
<reference evidence="2" key="1">
    <citation type="submission" date="2019-03" db="EMBL/GenBank/DDBJ databases">
        <title>Lake Tanganyika Metagenome-Assembled Genomes (MAGs).</title>
        <authorList>
            <person name="Tran P."/>
        </authorList>
    </citation>
    <scope>NUCLEOTIDE SEQUENCE</scope>
    <source>
        <strain evidence="2">M_DeepCast_400m_m2_100</strain>
    </source>
</reference>
<sequence>MRQADVRAFVEAHLRLRGVRLHAGRGDLLPVTLPGGDGRPDPVDRLLAFGARAYRRSPEAELVAVGSAFLDGLIEEATAGGRFTVVHLPPPARRRRPKAPLRLPRVEGREWGPPEPASRPLFLFAFLAEYHIIDVPDDLVLLAIDPARRVVLESPRGLLAQIKTGSPQPVEAWPPLPAWPSPGELLFAFEALERRLQRRAGRVKEASAIEIARETANIEAYYRQLISEVRAPAGRPALSAEDEAERVRVLQLDWKRRVQEVSRFWEARGDVRLSALGAVMEPCWALPLLRRGKRQARVRAVPRAVAGCRSGALEEPRCALCGATLVERAEVSGRDLVCEGHGSIRDPGGEPERSAARGDA</sequence>
<evidence type="ECO:0000256" key="1">
    <source>
        <dbReference type="SAM" id="MobiDB-lite"/>
    </source>
</evidence>
<dbReference type="EMBL" id="VGIY01000326">
    <property type="protein sequence ID" value="MBM3318329.1"/>
    <property type="molecule type" value="Genomic_DNA"/>
</dbReference>
<dbReference type="Proteomes" id="UP000748308">
    <property type="component" value="Unassembled WGS sequence"/>
</dbReference>
<dbReference type="AlphaFoldDB" id="A0A938BMS8"/>
<evidence type="ECO:0000313" key="3">
    <source>
        <dbReference type="Proteomes" id="UP000748308"/>
    </source>
</evidence>
<evidence type="ECO:0000313" key="2">
    <source>
        <dbReference type="EMBL" id="MBM3318329.1"/>
    </source>
</evidence>
<comment type="caution">
    <text evidence="2">The sequence shown here is derived from an EMBL/GenBank/DDBJ whole genome shotgun (WGS) entry which is preliminary data.</text>
</comment>
<accession>A0A938BMS8</accession>
<proteinExistence type="predicted"/>
<protein>
    <submittedName>
        <fullName evidence="2">Uncharacterized protein</fullName>
    </submittedName>
</protein>
<name>A0A938BMS8_UNCEI</name>
<organism evidence="2 3">
    <name type="scientific">Eiseniibacteriota bacterium</name>
    <dbReference type="NCBI Taxonomy" id="2212470"/>
    <lineage>
        <taxon>Bacteria</taxon>
        <taxon>Candidatus Eiseniibacteriota</taxon>
    </lineage>
</organism>
<gene>
    <name evidence="2" type="ORF">FJY75_10815</name>
</gene>